<evidence type="ECO:0000256" key="3">
    <source>
        <dbReference type="ARBA" id="ARBA00023002"/>
    </source>
</evidence>
<dbReference type="InterPro" id="IPR001663">
    <property type="entry name" value="Rng_hydr_dOase-A"/>
</dbReference>
<evidence type="ECO:0000259" key="6">
    <source>
        <dbReference type="PROSITE" id="PS51296"/>
    </source>
</evidence>
<accession>A0A383E1G6</accession>
<sequence>MPPTSIKSVPENGLLGEPLAPWTYACTELHDLEYEKLFLSRWQFVGHCTEIPNPGDYLTQDIGRDNIIVMRDKADELRAFLNVCRHRASRLLEGS</sequence>
<gene>
    <name evidence="7" type="ORF">METZ01_LOCUS503258</name>
</gene>
<keyword evidence="2" id="KW-0479">Metal-binding</keyword>
<dbReference type="PRINTS" id="PR00090">
    <property type="entry name" value="RNGDIOXGNASE"/>
</dbReference>
<reference evidence="7" key="1">
    <citation type="submission" date="2018-05" db="EMBL/GenBank/DDBJ databases">
        <authorList>
            <person name="Lanie J.A."/>
            <person name="Ng W.-L."/>
            <person name="Kazmierczak K.M."/>
            <person name="Andrzejewski T.M."/>
            <person name="Davidsen T.M."/>
            <person name="Wayne K.J."/>
            <person name="Tettelin H."/>
            <person name="Glass J.I."/>
            <person name="Rusch D."/>
            <person name="Podicherti R."/>
            <person name="Tsui H.-C.T."/>
            <person name="Winkler M.E."/>
        </authorList>
    </citation>
    <scope>NUCLEOTIDE SEQUENCE</scope>
</reference>
<dbReference type="InterPro" id="IPR036922">
    <property type="entry name" value="Rieske_2Fe-2S_sf"/>
</dbReference>
<dbReference type="AlphaFoldDB" id="A0A383E1G6"/>
<dbReference type="InterPro" id="IPR017941">
    <property type="entry name" value="Rieske_2Fe-2S"/>
</dbReference>
<feature type="domain" description="Rieske" evidence="6">
    <location>
        <begin position="42"/>
        <end position="95"/>
    </location>
</feature>
<dbReference type="GO" id="GO:0016491">
    <property type="term" value="F:oxidoreductase activity"/>
    <property type="evidence" value="ECO:0007669"/>
    <property type="project" value="UniProtKB-KW"/>
</dbReference>
<evidence type="ECO:0000256" key="1">
    <source>
        <dbReference type="ARBA" id="ARBA00022714"/>
    </source>
</evidence>
<dbReference type="SUPFAM" id="SSF50022">
    <property type="entry name" value="ISP domain"/>
    <property type="match status" value="1"/>
</dbReference>
<protein>
    <recommendedName>
        <fullName evidence="6">Rieske domain-containing protein</fullName>
    </recommendedName>
</protein>
<organism evidence="7">
    <name type="scientific">marine metagenome</name>
    <dbReference type="NCBI Taxonomy" id="408172"/>
    <lineage>
        <taxon>unclassified sequences</taxon>
        <taxon>metagenomes</taxon>
        <taxon>ecological metagenomes</taxon>
    </lineage>
</organism>
<evidence type="ECO:0000313" key="7">
    <source>
        <dbReference type="EMBL" id="SVE50404.1"/>
    </source>
</evidence>
<feature type="non-terminal residue" evidence="7">
    <location>
        <position position="95"/>
    </location>
</feature>
<dbReference type="Gene3D" id="2.102.10.10">
    <property type="entry name" value="Rieske [2Fe-2S] iron-sulphur domain"/>
    <property type="match status" value="1"/>
</dbReference>
<dbReference type="GO" id="GO:0046872">
    <property type="term" value="F:metal ion binding"/>
    <property type="evidence" value="ECO:0007669"/>
    <property type="project" value="UniProtKB-KW"/>
</dbReference>
<keyword evidence="1" id="KW-0001">2Fe-2S</keyword>
<dbReference type="PANTHER" id="PTHR43756:SF5">
    <property type="entry name" value="CHOLINE MONOOXYGENASE, CHLOROPLASTIC"/>
    <property type="match status" value="1"/>
</dbReference>
<dbReference type="EMBL" id="UINC01221882">
    <property type="protein sequence ID" value="SVE50404.1"/>
    <property type="molecule type" value="Genomic_DNA"/>
</dbReference>
<evidence type="ECO:0000256" key="5">
    <source>
        <dbReference type="ARBA" id="ARBA00023014"/>
    </source>
</evidence>
<keyword evidence="5" id="KW-0411">Iron-sulfur</keyword>
<evidence type="ECO:0000256" key="4">
    <source>
        <dbReference type="ARBA" id="ARBA00023004"/>
    </source>
</evidence>
<name>A0A383E1G6_9ZZZZ</name>
<dbReference type="Pfam" id="PF00355">
    <property type="entry name" value="Rieske"/>
    <property type="match status" value="1"/>
</dbReference>
<proteinExistence type="predicted"/>
<dbReference type="PANTHER" id="PTHR43756">
    <property type="entry name" value="CHOLINE MONOOXYGENASE, CHLOROPLASTIC"/>
    <property type="match status" value="1"/>
</dbReference>
<keyword evidence="4" id="KW-0408">Iron</keyword>
<keyword evidence="3" id="KW-0560">Oxidoreductase</keyword>
<evidence type="ECO:0000256" key="2">
    <source>
        <dbReference type="ARBA" id="ARBA00022723"/>
    </source>
</evidence>
<dbReference type="GO" id="GO:0051537">
    <property type="term" value="F:2 iron, 2 sulfur cluster binding"/>
    <property type="evidence" value="ECO:0007669"/>
    <property type="project" value="UniProtKB-KW"/>
</dbReference>
<dbReference type="PROSITE" id="PS51296">
    <property type="entry name" value="RIESKE"/>
    <property type="match status" value="1"/>
</dbReference>